<feature type="transmembrane region" description="Helical" evidence="5">
    <location>
        <begin position="41"/>
        <end position="63"/>
    </location>
</feature>
<feature type="transmembrane region" description="Helical" evidence="5">
    <location>
        <begin position="394"/>
        <end position="416"/>
    </location>
</feature>
<dbReference type="GO" id="GO:0016020">
    <property type="term" value="C:membrane"/>
    <property type="evidence" value="ECO:0007669"/>
    <property type="project" value="UniProtKB-SubCell"/>
</dbReference>
<evidence type="ECO:0000256" key="4">
    <source>
        <dbReference type="ARBA" id="ARBA00023136"/>
    </source>
</evidence>
<evidence type="ECO:0000256" key="5">
    <source>
        <dbReference type="SAM" id="Phobius"/>
    </source>
</evidence>
<evidence type="ECO:0000256" key="3">
    <source>
        <dbReference type="ARBA" id="ARBA00022989"/>
    </source>
</evidence>
<dbReference type="WBParaSite" id="Pan_g8934.t1">
    <property type="protein sequence ID" value="Pan_g8934.t1"/>
    <property type="gene ID" value="Pan_g8934"/>
</dbReference>
<comment type="subcellular location">
    <subcellularLocation>
        <location evidence="1">Membrane</location>
        <topology evidence="1">Multi-pass membrane protein</topology>
    </subcellularLocation>
</comment>
<dbReference type="AlphaFoldDB" id="A0A7E4WC20"/>
<dbReference type="Gene3D" id="1.20.1740.10">
    <property type="entry name" value="Amino acid/polyamine transporter I"/>
    <property type="match status" value="1"/>
</dbReference>
<feature type="transmembrane region" description="Helical" evidence="5">
    <location>
        <begin position="289"/>
        <end position="315"/>
    </location>
</feature>
<evidence type="ECO:0000313" key="6">
    <source>
        <dbReference type="Proteomes" id="UP000492821"/>
    </source>
</evidence>
<dbReference type="InterPro" id="IPR002293">
    <property type="entry name" value="AA/rel_permease1"/>
</dbReference>
<feature type="transmembrane region" description="Helical" evidence="5">
    <location>
        <begin position="238"/>
        <end position="261"/>
    </location>
</feature>
<feature type="transmembrane region" description="Helical" evidence="5">
    <location>
        <begin position="132"/>
        <end position="152"/>
    </location>
</feature>
<protein>
    <submittedName>
        <fullName evidence="7">Amino acid transporter</fullName>
    </submittedName>
</protein>
<feature type="transmembrane region" description="Helical" evidence="5">
    <location>
        <begin position="84"/>
        <end position="112"/>
    </location>
</feature>
<dbReference type="GO" id="GO:0015179">
    <property type="term" value="F:L-amino acid transmembrane transporter activity"/>
    <property type="evidence" value="ECO:0007669"/>
    <property type="project" value="TreeGrafter"/>
</dbReference>
<dbReference type="PANTHER" id="PTHR11785">
    <property type="entry name" value="AMINO ACID TRANSPORTER"/>
    <property type="match status" value="1"/>
</dbReference>
<dbReference type="PANTHER" id="PTHR11785:SF115">
    <property type="entry name" value="AMINO ACID TRANSPORTER"/>
    <property type="match status" value="1"/>
</dbReference>
<reference evidence="6" key="1">
    <citation type="journal article" date="2013" name="Genetics">
        <title>The draft genome and transcriptome of Panagrellus redivivus are shaped by the harsh demands of a free-living lifestyle.</title>
        <authorList>
            <person name="Srinivasan J."/>
            <person name="Dillman A.R."/>
            <person name="Macchietto M.G."/>
            <person name="Heikkinen L."/>
            <person name="Lakso M."/>
            <person name="Fracchia K.M."/>
            <person name="Antoshechkin I."/>
            <person name="Mortazavi A."/>
            <person name="Wong G."/>
            <person name="Sternberg P.W."/>
        </authorList>
    </citation>
    <scope>NUCLEOTIDE SEQUENCE [LARGE SCALE GENOMIC DNA]</scope>
    <source>
        <strain evidence="6">MT8872</strain>
    </source>
</reference>
<dbReference type="Pfam" id="PF13520">
    <property type="entry name" value="AA_permease_2"/>
    <property type="match status" value="1"/>
</dbReference>
<keyword evidence="4 5" id="KW-0472">Membrane</keyword>
<keyword evidence="3 5" id="KW-1133">Transmembrane helix</keyword>
<keyword evidence="6" id="KW-1185">Reference proteome</keyword>
<feature type="transmembrane region" description="Helical" evidence="5">
    <location>
        <begin position="164"/>
        <end position="185"/>
    </location>
</feature>
<accession>A0A7E4WC20</accession>
<dbReference type="Proteomes" id="UP000492821">
    <property type="component" value="Unassembled WGS sequence"/>
</dbReference>
<dbReference type="FunFam" id="1.20.1740.10:FF:000058">
    <property type="entry name" value="Amino Acid Transporter"/>
    <property type="match status" value="1"/>
</dbReference>
<keyword evidence="2 5" id="KW-0812">Transmembrane</keyword>
<feature type="transmembrane region" description="Helical" evidence="5">
    <location>
        <begin position="336"/>
        <end position="354"/>
    </location>
</feature>
<dbReference type="InterPro" id="IPR050598">
    <property type="entry name" value="AminoAcid_Transporter"/>
</dbReference>
<evidence type="ECO:0000256" key="1">
    <source>
        <dbReference type="ARBA" id="ARBA00004141"/>
    </source>
</evidence>
<feature type="transmembrane region" description="Helical" evidence="5">
    <location>
        <begin position="422"/>
        <end position="442"/>
    </location>
</feature>
<evidence type="ECO:0000256" key="2">
    <source>
        <dbReference type="ARBA" id="ARBA00022692"/>
    </source>
</evidence>
<name>A0A7E4WC20_PANRE</name>
<reference evidence="7" key="2">
    <citation type="submission" date="2020-10" db="UniProtKB">
        <authorList>
            <consortium name="WormBaseParasite"/>
        </authorList>
    </citation>
    <scope>IDENTIFICATION</scope>
</reference>
<evidence type="ECO:0000313" key="7">
    <source>
        <dbReference type="WBParaSite" id="Pan_g8934.t1"/>
    </source>
</evidence>
<proteinExistence type="predicted"/>
<sequence length="526" mass="57916">MHDGNSNKIGVIEAVCYCVSDIVGSGIFISPTSILKHSGSLGLSLCIWAGSAFISMIGALVYVELGTTIRKSGCDFAYLTHAKWYPFASAFIFTAVTLSYPGVLAIQAMAFGEYVIKGINMAADTDFKTSDSILPRLIGFSALLPLTFINLFSLKKIAGRFQVVVTIAKLLVVLLIIVTGFWFIIVKGKTSNFHDGFKDTTRSADDIVLALYNGLFAYNGWDILNFGTEEIENPRRTLPIAAFAGISIAAVVYVSMNLAYFSVLTVEEFKNSDTVAVDFARKTLGDFSYAIPFLIAMLLLSSMNSTIFGSSRYLFAGSKQGVLPSMFRCVHPTSMSPRAAILVEVVVAIGISFIGNLDHILSYMTFAIWMQRTVVQVALVYMRWKKFPVPDDAFQNPIFVPITFFCICIALLVIPVKTDWTVGIYAVGFVILGFIIYFVFVFPKKLPQFLHKINETTVICTQLALDTMPVPLNDDALSTDPIKEIPTSTVSSIEVSWSTLPSETVRSRKNTNKVAPGDDDRISYRF</sequence>
<dbReference type="PIRSF" id="PIRSF006060">
    <property type="entry name" value="AA_transporter"/>
    <property type="match status" value="1"/>
</dbReference>
<organism evidence="6 7">
    <name type="scientific">Panagrellus redivivus</name>
    <name type="common">Microworm</name>
    <dbReference type="NCBI Taxonomy" id="6233"/>
    <lineage>
        <taxon>Eukaryota</taxon>
        <taxon>Metazoa</taxon>
        <taxon>Ecdysozoa</taxon>
        <taxon>Nematoda</taxon>
        <taxon>Chromadorea</taxon>
        <taxon>Rhabditida</taxon>
        <taxon>Tylenchina</taxon>
        <taxon>Panagrolaimomorpha</taxon>
        <taxon>Panagrolaimoidea</taxon>
        <taxon>Panagrolaimidae</taxon>
        <taxon>Panagrellus</taxon>
    </lineage>
</organism>